<accession>A0A367GP04</accession>
<evidence type="ECO:0000256" key="2">
    <source>
        <dbReference type="ARBA" id="ARBA00023125"/>
    </source>
</evidence>
<dbReference type="InterPro" id="IPR036388">
    <property type="entry name" value="WH-like_DNA-bd_sf"/>
</dbReference>
<dbReference type="SUPFAM" id="SSF46785">
    <property type="entry name" value="Winged helix' DNA-binding domain"/>
    <property type="match status" value="1"/>
</dbReference>
<dbReference type="OrthoDB" id="7678715at2"/>
<reference evidence="5 6" key="1">
    <citation type="submission" date="2018-05" db="EMBL/GenBank/DDBJ databases">
        <title>Mucilaginibacter hurinus sp. nov., isolated from briquette warehouse soil.</title>
        <authorList>
            <person name="Choi L."/>
        </authorList>
    </citation>
    <scope>NUCLEOTIDE SEQUENCE [LARGE SCALE GENOMIC DNA]</scope>
    <source>
        <strain evidence="5 6">ZR32</strain>
    </source>
</reference>
<organism evidence="5 6">
    <name type="scientific">Mucilaginibacter hurinus</name>
    <dbReference type="NCBI Taxonomy" id="2201324"/>
    <lineage>
        <taxon>Bacteria</taxon>
        <taxon>Pseudomonadati</taxon>
        <taxon>Bacteroidota</taxon>
        <taxon>Sphingobacteriia</taxon>
        <taxon>Sphingobacteriales</taxon>
        <taxon>Sphingobacteriaceae</taxon>
        <taxon>Mucilaginibacter</taxon>
    </lineage>
</organism>
<keyword evidence="2" id="KW-0238">DNA-binding</keyword>
<dbReference type="Gene3D" id="1.10.10.10">
    <property type="entry name" value="Winged helix-like DNA-binding domain superfamily/Winged helix DNA-binding domain"/>
    <property type="match status" value="1"/>
</dbReference>
<dbReference type="Pfam" id="PF01638">
    <property type="entry name" value="HxlR"/>
    <property type="match status" value="1"/>
</dbReference>
<dbReference type="RefSeq" id="WP_114005670.1">
    <property type="nucleotide sequence ID" value="NZ_QGDC01000006.1"/>
</dbReference>
<evidence type="ECO:0000256" key="3">
    <source>
        <dbReference type="ARBA" id="ARBA00023163"/>
    </source>
</evidence>
<sequence>MTAVKHSSTLQENKKAAMAECPVTYVMDKIGGHWKPIILFHLLSGAKRYSELRRAIPAITEKMLIQHLKQLEADDIVRRVAQPVVPPYVTYSLTPAGEDLKEVLYAMAYWAFRDVKRKDITVPEIWTREP</sequence>
<evidence type="ECO:0000256" key="1">
    <source>
        <dbReference type="ARBA" id="ARBA00023015"/>
    </source>
</evidence>
<dbReference type="InterPro" id="IPR036390">
    <property type="entry name" value="WH_DNA-bd_sf"/>
</dbReference>
<name>A0A367GP04_9SPHI</name>
<gene>
    <name evidence="5" type="ORF">DJ568_11390</name>
</gene>
<comment type="caution">
    <text evidence="5">The sequence shown here is derived from an EMBL/GenBank/DDBJ whole genome shotgun (WGS) entry which is preliminary data.</text>
</comment>
<keyword evidence="1" id="KW-0805">Transcription regulation</keyword>
<evidence type="ECO:0000313" key="5">
    <source>
        <dbReference type="EMBL" id="RCH54423.1"/>
    </source>
</evidence>
<keyword evidence="6" id="KW-1185">Reference proteome</keyword>
<dbReference type="PANTHER" id="PTHR33204">
    <property type="entry name" value="TRANSCRIPTIONAL REGULATOR, MARR FAMILY"/>
    <property type="match status" value="1"/>
</dbReference>
<dbReference type="Proteomes" id="UP000253209">
    <property type="component" value="Unassembled WGS sequence"/>
</dbReference>
<dbReference type="AlphaFoldDB" id="A0A367GP04"/>
<dbReference type="EMBL" id="QGDC01000006">
    <property type="protein sequence ID" value="RCH54423.1"/>
    <property type="molecule type" value="Genomic_DNA"/>
</dbReference>
<proteinExistence type="predicted"/>
<feature type="domain" description="HTH hxlR-type" evidence="4">
    <location>
        <begin position="21"/>
        <end position="119"/>
    </location>
</feature>
<keyword evidence="3" id="KW-0804">Transcription</keyword>
<dbReference type="PROSITE" id="PS51118">
    <property type="entry name" value="HTH_HXLR"/>
    <property type="match status" value="1"/>
</dbReference>
<evidence type="ECO:0000313" key="6">
    <source>
        <dbReference type="Proteomes" id="UP000253209"/>
    </source>
</evidence>
<dbReference type="PANTHER" id="PTHR33204:SF29">
    <property type="entry name" value="TRANSCRIPTIONAL REGULATOR"/>
    <property type="match status" value="1"/>
</dbReference>
<dbReference type="InterPro" id="IPR002577">
    <property type="entry name" value="HTH_HxlR"/>
</dbReference>
<evidence type="ECO:0000259" key="4">
    <source>
        <dbReference type="PROSITE" id="PS51118"/>
    </source>
</evidence>
<dbReference type="GO" id="GO:0003677">
    <property type="term" value="F:DNA binding"/>
    <property type="evidence" value="ECO:0007669"/>
    <property type="project" value="UniProtKB-KW"/>
</dbReference>
<protein>
    <submittedName>
        <fullName evidence="5">Transcriptional regulator</fullName>
    </submittedName>
</protein>